<protein>
    <recommendedName>
        <fullName evidence="5">Protein-export protein SecB</fullName>
    </recommendedName>
</protein>
<keyword evidence="8" id="KW-1185">Reference proteome</keyword>
<dbReference type="PANTHER" id="PTHR36918">
    <property type="match status" value="1"/>
</dbReference>
<keyword evidence="4 5" id="KW-0811">Translocation</keyword>
<accession>C7R8D8</accession>
<feature type="compositionally biased region" description="Polar residues" evidence="6">
    <location>
        <begin position="1"/>
        <end position="13"/>
    </location>
</feature>
<organism evidence="7 8">
    <name type="scientific">Kangiella koreensis (strain DSM 16069 / JCM 12317 / KCTC 12182 / SW-125)</name>
    <dbReference type="NCBI Taxonomy" id="523791"/>
    <lineage>
        <taxon>Bacteria</taxon>
        <taxon>Pseudomonadati</taxon>
        <taxon>Pseudomonadota</taxon>
        <taxon>Gammaproteobacteria</taxon>
        <taxon>Kangiellales</taxon>
        <taxon>Kangiellaceae</taxon>
        <taxon>Kangiella</taxon>
    </lineage>
</organism>
<reference evidence="7 8" key="1">
    <citation type="journal article" date="2009" name="Stand. Genomic Sci.">
        <title>Complete genome sequence of Kangiella koreensis type strain (SW-125).</title>
        <authorList>
            <person name="Han C."/>
            <person name="Sikorski J."/>
            <person name="Lapidus A."/>
            <person name="Nolan M."/>
            <person name="Glavina Del Rio T."/>
            <person name="Tice H."/>
            <person name="Cheng J.F."/>
            <person name="Lucas S."/>
            <person name="Chen F."/>
            <person name="Copeland A."/>
            <person name="Ivanova N."/>
            <person name="Mavromatis K."/>
            <person name="Ovchinnikova G."/>
            <person name="Pati A."/>
            <person name="Bruce D."/>
            <person name="Goodwin L."/>
            <person name="Pitluck S."/>
            <person name="Chen A."/>
            <person name="Palaniappan K."/>
            <person name="Land M."/>
            <person name="Hauser L."/>
            <person name="Chang Y.J."/>
            <person name="Jeffries C.D."/>
            <person name="Chain P."/>
            <person name="Saunders E."/>
            <person name="Brettin T."/>
            <person name="Goker M."/>
            <person name="Tindall B.J."/>
            <person name="Bristow J."/>
            <person name="Eisen J.A."/>
            <person name="Markowitz V."/>
            <person name="Hugenholtz P."/>
            <person name="Kyrpides N.C."/>
            <person name="Klenk H.P."/>
            <person name="Detter J.C."/>
        </authorList>
    </citation>
    <scope>NUCLEOTIDE SEQUENCE [LARGE SCALE GENOMIC DNA]</scope>
    <source>
        <strain evidence="8">DSM 16069 / KCTC 12182 / SW-125</strain>
    </source>
</reference>
<keyword evidence="5" id="KW-0143">Chaperone</keyword>
<dbReference type="Pfam" id="PF02556">
    <property type="entry name" value="SecB"/>
    <property type="match status" value="1"/>
</dbReference>
<dbReference type="Gene3D" id="3.10.420.10">
    <property type="entry name" value="SecB-like"/>
    <property type="match status" value="1"/>
</dbReference>
<dbReference type="PANTHER" id="PTHR36918:SF1">
    <property type="entry name" value="PROTEIN-EXPORT PROTEIN SECB"/>
    <property type="match status" value="1"/>
</dbReference>
<keyword evidence="3 5" id="KW-0653">Protein transport</keyword>
<dbReference type="InterPro" id="IPR003708">
    <property type="entry name" value="SecB"/>
</dbReference>
<dbReference type="GO" id="GO:0051082">
    <property type="term" value="F:unfolded protein binding"/>
    <property type="evidence" value="ECO:0007669"/>
    <property type="project" value="InterPro"/>
</dbReference>
<dbReference type="PRINTS" id="PR01594">
    <property type="entry name" value="SECBCHAPRONE"/>
</dbReference>
<dbReference type="STRING" id="523791.Kkor_2294"/>
<comment type="similarity">
    <text evidence="1 5">Belongs to the SecB family.</text>
</comment>
<proteinExistence type="inferred from homology"/>
<gene>
    <name evidence="5" type="primary">secB</name>
    <name evidence="7" type="ordered locus">Kkor_2294</name>
</gene>
<dbReference type="NCBIfam" id="NF004393">
    <property type="entry name" value="PRK05751.1-4"/>
    <property type="match status" value="1"/>
</dbReference>
<dbReference type="OrthoDB" id="9795145at2"/>
<name>C7R8D8_KANKD</name>
<evidence type="ECO:0000256" key="4">
    <source>
        <dbReference type="ARBA" id="ARBA00023010"/>
    </source>
</evidence>
<dbReference type="GO" id="GO:0005737">
    <property type="term" value="C:cytoplasm"/>
    <property type="evidence" value="ECO:0007669"/>
    <property type="project" value="UniProtKB-SubCell"/>
</dbReference>
<sequence>MAEQDQNIGNNSEQKVDTPEGAQLQIQTVYAKDVSFEAPNSPEIFLEQYKPSIDVNLNNKVKDLDNNSYEVELQVTITAKNGEKTAYITEVKYGGVFGIKGLEDEVRNRMLRTFCCEQLLPYVREAISETIARGGFPRFTLQPINFNALYEQAMQQAQQQQAGQGEANA</sequence>
<evidence type="ECO:0000256" key="1">
    <source>
        <dbReference type="ARBA" id="ARBA00009990"/>
    </source>
</evidence>
<evidence type="ECO:0000256" key="6">
    <source>
        <dbReference type="SAM" id="MobiDB-lite"/>
    </source>
</evidence>
<dbReference type="InterPro" id="IPR035958">
    <property type="entry name" value="SecB-like_sf"/>
</dbReference>
<dbReference type="InParanoid" id="C7R8D8"/>
<dbReference type="HAMAP" id="MF_00821">
    <property type="entry name" value="SecB"/>
    <property type="match status" value="1"/>
</dbReference>
<dbReference type="AlphaFoldDB" id="C7R8D8"/>
<dbReference type="HOGENOM" id="CLU_111574_1_0_6"/>
<comment type="function">
    <text evidence="5">One of the proteins required for the normal export of preproteins out of the cell cytoplasm. It is a molecular chaperone that binds to a subset of precursor proteins, maintaining them in a translocation-competent state. It also specifically binds to its receptor SecA.</text>
</comment>
<comment type="subunit">
    <text evidence="5">Homotetramer, a dimer of dimers. One homotetramer interacts with 1 SecA dimer.</text>
</comment>
<evidence type="ECO:0000256" key="3">
    <source>
        <dbReference type="ARBA" id="ARBA00022927"/>
    </source>
</evidence>
<dbReference type="EMBL" id="CP001707">
    <property type="protein sequence ID" value="ACV27703.1"/>
    <property type="molecule type" value="Genomic_DNA"/>
</dbReference>
<dbReference type="KEGG" id="kko:Kkor_2294"/>
<evidence type="ECO:0000313" key="7">
    <source>
        <dbReference type="EMBL" id="ACV27703.1"/>
    </source>
</evidence>
<evidence type="ECO:0000256" key="5">
    <source>
        <dbReference type="HAMAP-Rule" id="MF_00821"/>
    </source>
</evidence>
<dbReference type="GO" id="GO:0015031">
    <property type="term" value="P:protein transport"/>
    <property type="evidence" value="ECO:0007669"/>
    <property type="project" value="UniProtKB-UniRule"/>
</dbReference>
<evidence type="ECO:0000313" key="8">
    <source>
        <dbReference type="Proteomes" id="UP000001231"/>
    </source>
</evidence>
<evidence type="ECO:0000256" key="2">
    <source>
        <dbReference type="ARBA" id="ARBA00022448"/>
    </source>
</evidence>
<keyword evidence="2 5" id="KW-0813">Transport</keyword>
<dbReference type="NCBIfam" id="TIGR00809">
    <property type="entry name" value="secB"/>
    <property type="match status" value="1"/>
</dbReference>
<feature type="region of interest" description="Disordered" evidence="6">
    <location>
        <begin position="1"/>
        <end position="20"/>
    </location>
</feature>
<dbReference type="GO" id="GO:0006457">
    <property type="term" value="P:protein folding"/>
    <property type="evidence" value="ECO:0007669"/>
    <property type="project" value="UniProtKB-UniRule"/>
</dbReference>
<dbReference type="RefSeq" id="WP_015781308.1">
    <property type="nucleotide sequence ID" value="NC_013166.1"/>
</dbReference>
<dbReference type="SUPFAM" id="SSF54611">
    <property type="entry name" value="SecB-like"/>
    <property type="match status" value="1"/>
</dbReference>
<keyword evidence="5" id="KW-0963">Cytoplasm</keyword>
<dbReference type="FunCoup" id="C7R8D8">
    <property type="interactions" value="262"/>
</dbReference>
<dbReference type="Proteomes" id="UP000001231">
    <property type="component" value="Chromosome"/>
</dbReference>
<dbReference type="eggNOG" id="COG1952">
    <property type="taxonomic scope" value="Bacteria"/>
</dbReference>
<dbReference type="GO" id="GO:0051262">
    <property type="term" value="P:protein tetramerization"/>
    <property type="evidence" value="ECO:0007669"/>
    <property type="project" value="InterPro"/>
</dbReference>
<comment type="subcellular location">
    <subcellularLocation>
        <location evidence="5">Cytoplasm</location>
    </subcellularLocation>
</comment>